<dbReference type="CDD" id="cd00146">
    <property type="entry name" value="PKD"/>
    <property type="match status" value="1"/>
</dbReference>
<sequence length="286" mass="31744">MLKGYKMNRFQLAIMGTLVTVFTACGSEERTNVAAATTSIQADAGVDQRVVINESITLVGKVENLENSELIYEWEEQGKILGTTQILTYLPTEVGTHLLSFTVQNSDGVSSTDNMIVIVTSQEINTSIPDISNTLKTEYLRAVNEARTQTQDCGSKGVFTATTVLSWNDKLYRAAYEHVQDLIASQTFSHDGSGTESDWSGYVLAKKSTQIERVENHGYSWERLGENLAGGAVIDNVEKAVQSWLESDNHCENLMNPLFKEMGISMLRDESSLYTHYWGQNFGTPK</sequence>
<gene>
    <name evidence="2" type="ORF">HELGO_WM6142</name>
</gene>
<dbReference type="EMBL" id="CACVAU010000069">
    <property type="protein sequence ID" value="CAA6823648.1"/>
    <property type="molecule type" value="Genomic_DNA"/>
</dbReference>
<dbReference type="InterPro" id="IPR035940">
    <property type="entry name" value="CAP_sf"/>
</dbReference>
<protein>
    <submittedName>
        <fullName evidence="2">SCP-like extracellular</fullName>
    </submittedName>
</protein>
<dbReference type="SUPFAM" id="SSF49299">
    <property type="entry name" value="PKD domain"/>
    <property type="match status" value="1"/>
</dbReference>
<dbReference type="AlphaFoldDB" id="A0A6S6U645"/>
<reference evidence="2" key="1">
    <citation type="submission" date="2020-01" db="EMBL/GenBank/DDBJ databases">
        <authorList>
            <person name="Meier V. D."/>
            <person name="Meier V D."/>
        </authorList>
    </citation>
    <scope>NUCLEOTIDE SEQUENCE</scope>
    <source>
        <strain evidence="2">HLG_WM_MAG_05</strain>
    </source>
</reference>
<evidence type="ECO:0000313" key="2">
    <source>
        <dbReference type="EMBL" id="CAA6823648.1"/>
    </source>
</evidence>
<dbReference type="Pfam" id="PF00188">
    <property type="entry name" value="CAP"/>
    <property type="match status" value="1"/>
</dbReference>
<organism evidence="2">
    <name type="scientific">uncultured Sulfurovum sp</name>
    <dbReference type="NCBI Taxonomy" id="269237"/>
    <lineage>
        <taxon>Bacteria</taxon>
        <taxon>Pseudomonadati</taxon>
        <taxon>Campylobacterota</taxon>
        <taxon>Epsilonproteobacteria</taxon>
        <taxon>Campylobacterales</taxon>
        <taxon>Sulfurovaceae</taxon>
        <taxon>Sulfurovum</taxon>
        <taxon>environmental samples</taxon>
    </lineage>
</organism>
<dbReference type="Gene3D" id="2.60.40.10">
    <property type="entry name" value="Immunoglobulins"/>
    <property type="match status" value="1"/>
</dbReference>
<dbReference type="InterPro" id="IPR013783">
    <property type="entry name" value="Ig-like_fold"/>
</dbReference>
<dbReference type="Gene3D" id="3.40.33.10">
    <property type="entry name" value="CAP"/>
    <property type="match status" value="1"/>
</dbReference>
<dbReference type="SUPFAM" id="SSF55797">
    <property type="entry name" value="PR-1-like"/>
    <property type="match status" value="1"/>
</dbReference>
<feature type="domain" description="SCP" evidence="1">
    <location>
        <begin position="141"/>
        <end position="282"/>
    </location>
</feature>
<evidence type="ECO:0000259" key="1">
    <source>
        <dbReference type="Pfam" id="PF00188"/>
    </source>
</evidence>
<accession>A0A6S6U645</accession>
<dbReference type="InterPro" id="IPR014044">
    <property type="entry name" value="CAP_dom"/>
</dbReference>
<dbReference type="PANTHER" id="PTHR31157">
    <property type="entry name" value="SCP DOMAIN-CONTAINING PROTEIN"/>
    <property type="match status" value="1"/>
</dbReference>
<dbReference type="CDD" id="cd05379">
    <property type="entry name" value="CAP_bacterial"/>
    <property type="match status" value="1"/>
</dbReference>
<proteinExistence type="predicted"/>
<dbReference type="PROSITE" id="PS51257">
    <property type="entry name" value="PROKAR_LIPOPROTEIN"/>
    <property type="match status" value="1"/>
</dbReference>
<dbReference type="InterPro" id="IPR035986">
    <property type="entry name" value="PKD_dom_sf"/>
</dbReference>
<dbReference type="PANTHER" id="PTHR31157:SF1">
    <property type="entry name" value="SCP DOMAIN-CONTAINING PROTEIN"/>
    <property type="match status" value="1"/>
</dbReference>
<name>A0A6S6U645_9BACT</name>